<dbReference type="InterPro" id="IPR011990">
    <property type="entry name" value="TPR-like_helical_dom_sf"/>
</dbReference>
<dbReference type="EMBL" id="QLYX01000004">
    <property type="protein sequence ID" value="RAY15066.1"/>
    <property type="molecule type" value="Genomic_DNA"/>
</dbReference>
<dbReference type="SUPFAM" id="SSF48452">
    <property type="entry name" value="TPR-like"/>
    <property type="match status" value="1"/>
</dbReference>
<reference evidence="1 2" key="1">
    <citation type="submission" date="2018-06" db="EMBL/GenBank/DDBJ databases">
        <title>Actinomadura craniellae sp. nov. isolated from marine sponge Craniella sp.</title>
        <authorList>
            <person name="Li L."/>
            <person name="Xu Q.H."/>
            <person name="Lin H.W."/>
            <person name="Lu Y.H."/>
        </authorList>
    </citation>
    <scope>NUCLEOTIDE SEQUENCE [LARGE SCALE GENOMIC DNA]</scope>
    <source>
        <strain evidence="1 2">LHW63021</strain>
    </source>
</reference>
<sequence>MSTVLELMNQAEELPWGDGRTMLVEEALRLAEASDDEVLTFRVRMELRAAYVQGGETAKAFTAFSRCLSEYDRDPTRFDEGDEYRLLWAFKGTVNALTSFPEVPLDRTLAVLDDMERRYRAGGHGLHPVYTYRCVVSKHVGNAEAADRWYAMWHAAPRTRLSDCEGCDPGTKVLYLAWRGRDADALALAEPVLNRELTCSEQPSTILTELLPVFLREGRLEQAADAHRRAYRTQRSRISELWAIATHLEFCAQSGNEARGLEILQRHLGWLDRAPTPHAAMSFAAAGALLLRRLTETEHGHVTVRRPEHGDRPETEVPAAELQAELAERALELAARFDARNRTSHQGDIVRRTLAAEPLVEHLPLTPYVRPATPPPAVPVAGPDPVTIDDPDALLDLAEEHWRRRAGEAALAAWRRFDGLAAEPTPLQRARRADGRGLELLLGDGDVAGALTEWERAIELHAAAGDEPRRWAAASRVAALRVETDEEGAPEALRELEAAADHLTEHFPGTLRAVSARQRLATAHTATGRPDLALKVLDGTETGDPVELAELDLLRAQALIAVGEDREGALGALRRAGAGFRTAGVAALLSEASLLLGQLLDHSDEDESAEALAGLTEAIGAAGTDPRLRVTGHAVRGALLLARERYAEAADDLVEAVAGFTAAGAYPPAAYARVDLGAAYLNAGRPLDAAEALEEAIPVLVELDDAEAAVRARFLLANALRGLGEGDEAAEAFTALAGDVEHPGLAGQCHESAAEVLTDMDRDGQAAERFAAAAEAFRAAGDEQGTVRVLRRRGMCLLWSQQGEAGLAEIAAAHEVLAGWPDEPPRTWETALLCYDGARILAALERPDEALASVDQAVAGFTALGEDDAAAAAGRLRAEIAGSPG</sequence>
<dbReference type="Proteomes" id="UP000251891">
    <property type="component" value="Unassembled WGS sequence"/>
</dbReference>
<organism evidence="1 2">
    <name type="scientific">Actinomadura craniellae</name>
    <dbReference type="NCBI Taxonomy" id="2231787"/>
    <lineage>
        <taxon>Bacteria</taxon>
        <taxon>Bacillati</taxon>
        <taxon>Actinomycetota</taxon>
        <taxon>Actinomycetes</taxon>
        <taxon>Streptosporangiales</taxon>
        <taxon>Thermomonosporaceae</taxon>
        <taxon>Actinomadura</taxon>
    </lineage>
</organism>
<evidence type="ECO:0000313" key="2">
    <source>
        <dbReference type="Proteomes" id="UP000251891"/>
    </source>
</evidence>
<dbReference type="Gene3D" id="1.25.40.10">
    <property type="entry name" value="Tetratricopeptide repeat domain"/>
    <property type="match status" value="2"/>
</dbReference>
<proteinExistence type="predicted"/>
<evidence type="ECO:0000313" key="1">
    <source>
        <dbReference type="EMBL" id="RAY15066.1"/>
    </source>
</evidence>
<accession>A0A365H7X0</accession>
<gene>
    <name evidence="1" type="ORF">DPM19_10030</name>
</gene>
<dbReference type="OrthoDB" id="56388at2"/>
<keyword evidence="2" id="KW-1185">Reference proteome</keyword>
<protein>
    <submittedName>
        <fullName evidence="1">Tetratricopeptide repeat protein</fullName>
    </submittedName>
</protein>
<dbReference type="RefSeq" id="WP_111865349.1">
    <property type="nucleotide sequence ID" value="NZ_QLYX01000004.1"/>
</dbReference>
<name>A0A365H7X0_9ACTN</name>
<comment type="caution">
    <text evidence="1">The sequence shown here is derived from an EMBL/GenBank/DDBJ whole genome shotgun (WGS) entry which is preliminary data.</text>
</comment>
<dbReference type="AlphaFoldDB" id="A0A365H7X0"/>